<feature type="compositionally biased region" description="Basic and acidic residues" evidence="6">
    <location>
        <begin position="327"/>
        <end position="343"/>
    </location>
</feature>
<feature type="transmembrane region" description="Helical" evidence="7">
    <location>
        <begin position="191"/>
        <end position="217"/>
    </location>
</feature>
<name>A0A9P8YG08_9PEZI</name>
<dbReference type="GeneID" id="70190931"/>
<protein>
    <recommendedName>
        <fullName evidence="8">Rhodopsin domain-containing protein</fullName>
    </recommendedName>
</protein>
<feature type="transmembrane region" description="Helical" evidence="7">
    <location>
        <begin position="148"/>
        <end position="171"/>
    </location>
</feature>
<evidence type="ECO:0000313" key="9">
    <source>
        <dbReference type="EMBL" id="KAH7039590.1"/>
    </source>
</evidence>
<feature type="transmembrane region" description="Helical" evidence="7">
    <location>
        <begin position="268"/>
        <end position="286"/>
    </location>
</feature>
<dbReference type="InterPro" id="IPR049326">
    <property type="entry name" value="Rhodopsin_dom_fungi"/>
</dbReference>
<sequence length="408" mass="44397">MSGPVLVDGVLVLTPAPEGYVVNLQDPARQYTTEHYAVFGVLGTLATVALAQRLYVKIHLSTGLGVDDGPYCTQCMRIMSMSTQALLTHSLRIGGMGVHVFEMPLERVIYALTLAYVAGGTFMVCNGAAKLSLLCFYLKLSPVKLYRVAVWSSIVIVALLTTIITVLLLIHCTPVKSAYDITLPGQCLDVGVLYMANAVTNIITDLMLFLIPIPTIIGLQMGRRQKIGALLVFAVGSVTIMTSAIRLGLLPNLLKATDITWDAAPANIFSFVEANLFIICGSVPTLRKFFKHVAPKLIGSYADSSQYAHREYRQSYGYSSHSRSRKEHGAGRYDRFGKDDNELRQLPPSVLQPHAFSTYPSSPKGEDVEFAQGKTGNSATAEAQEPVRGDDGSEKAILTTTTVNVHYE</sequence>
<dbReference type="GO" id="GO:0016020">
    <property type="term" value="C:membrane"/>
    <property type="evidence" value="ECO:0007669"/>
    <property type="project" value="UniProtKB-SubCell"/>
</dbReference>
<feature type="region of interest" description="Disordered" evidence="6">
    <location>
        <begin position="318"/>
        <end position="395"/>
    </location>
</feature>
<dbReference type="PANTHER" id="PTHR33048:SF124">
    <property type="entry name" value="INTEGRAL MEMBRANE PROTEIN"/>
    <property type="match status" value="1"/>
</dbReference>
<keyword evidence="10" id="KW-1185">Reference proteome</keyword>
<evidence type="ECO:0000256" key="4">
    <source>
        <dbReference type="ARBA" id="ARBA00023136"/>
    </source>
</evidence>
<feature type="compositionally biased region" description="Basic and acidic residues" evidence="6">
    <location>
        <begin position="385"/>
        <end position="394"/>
    </location>
</feature>
<comment type="subcellular location">
    <subcellularLocation>
        <location evidence="1">Membrane</location>
        <topology evidence="1">Multi-pass membrane protein</topology>
    </subcellularLocation>
</comment>
<dbReference type="EMBL" id="JAGTJQ010000001">
    <property type="protein sequence ID" value="KAH7039590.1"/>
    <property type="molecule type" value="Genomic_DNA"/>
</dbReference>
<keyword evidence="4 7" id="KW-0472">Membrane</keyword>
<comment type="caution">
    <text evidence="9">The sequence shown here is derived from an EMBL/GenBank/DDBJ whole genome shotgun (WGS) entry which is preliminary data.</text>
</comment>
<dbReference type="InterPro" id="IPR052337">
    <property type="entry name" value="SAT4-like"/>
</dbReference>
<comment type="similarity">
    <text evidence="5">Belongs to the SAT4 family.</text>
</comment>
<feature type="domain" description="Rhodopsin" evidence="8">
    <location>
        <begin position="53"/>
        <end position="291"/>
    </location>
</feature>
<feature type="transmembrane region" description="Helical" evidence="7">
    <location>
        <begin position="229"/>
        <end position="248"/>
    </location>
</feature>
<evidence type="ECO:0000259" key="8">
    <source>
        <dbReference type="Pfam" id="PF20684"/>
    </source>
</evidence>
<evidence type="ECO:0000256" key="3">
    <source>
        <dbReference type="ARBA" id="ARBA00022989"/>
    </source>
</evidence>
<dbReference type="Proteomes" id="UP000756346">
    <property type="component" value="Unassembled WGS sequence"/>
</dbReference>
<proteinExistence type="inferred from homology"/>
<evidence type="ECO:0000256" key="2">
    <source>
        <dbReference type="ARBA" id="ARBA00022692"/>
    </source>
</evidence>
<dbReference type="AlphaFoldDB" id="A0A9P8YG08"/>
<dbReference type="OrthoDB" id="5342292at2759"/>
<evidence type="ECO:0000256" key="5">
    <source>
        <dbReference type="ARBA" id="ARBA00038359"/>
    </source>
</evidence>
<dbReference type="Pfam" id="PF20684">
    <property type="entry name" value="Fung_rhodopsin"/>
    <property type="match status" value="1"/>
</dbReference>
<gene>
    <name evidence="9" type="ORF">B0I36DRAFT_390210</name>
</gene>
<feature type="transmembrane region" description="Helical" evidence="7">
    <location>
        <begin position="36"/>
        <end position="55"/>
    </location>
</feature>
<organism evidence="9 10">
    <name type="scientific">Microdochium trichocladiopsis</name>
    <dbReference type="NCBI Taxonomy" id="1682393"/>
    <lineage>
        <taxon>Eukaryota</taxon>
        <taxon>Fungi</taxon>
        <taxon>Dikarya</taxon>
        <taxon>Ascomycota</taxon>
        <taxon>Pezizomycotina</taxon>
        <taxon>Sordariomycetes</taxon>
        <taxon>Xylariomycetidae</taxon>
        <taxon>Xylariales</taxon>
        <taxon>Microdochiaceae</taxon>
        <taxon>Microdochium</taxon>
    </lineage>
</organism>
<evidence type="ECO:0000256" key="7">
    <source>
        <dbReference type="SAM" id="Phobius"/>
    </source>
</evidence>
<evidence type="ECO:0000256" key="6">
    <source>
        <dbReference type="SAM" id="MobiDB-lite"/>
    </source>
</evidence>
<evidence type="ECO:0000256" key="1">
    <source>
        <dbReference type="ARBA" id="ARBA00004141"/>
    </source>
</evidence>
<evidence type="ECO:0000313" key="10">
    <source>
        <dbReference type="Proteomes" id="UP000756346"/>
    </source>
</evidence>
<accession>A0A9P8YG08</accession>
<dbReference type="RefSeq" id="XP_046017645.1">
    <property type="nucleotide sequence ID" value="XM_046161385.1"/>
</dbReference>
<reference evidence="9" key="1">
    <citation type="journal article" date="2021" name="Nat. Commun.">
        <title>Genetic determinants of endophytism in the Arabidopsis root mycobiome.</title>
        <authorList>
            <person name="Mesny F."/>
            <person name="Miyauchi S."/>
            <person name="Thiergart T."/>
            <person name="Pickel B."/>
            <person name="Atanasova L."/>
            <person name="Karlsson M."/>
            <person name="Huettel B."/>
            <person name="Barry K.W."/>
            <person name="Haridas S."/>
            <person name="Chen C."/>
            <person name="Bauer D."/>
            <person name="Andreopoulos W."/>
            <person name="Pangilinan J."/>
            <person name="LaButti K."/>
            <person name="Riley R."/>
            <person name="Lipzen A."/>
            <person name="Clum A."/>
            <person name="Drula E."/>
            <person name="Henrissat B."/>
            <person name="Kohler A."/>
            <person name="Grigoriev I.V."/>
            <person name="Martin F.M."/>
            <person name="Hacquard S."/>
        </authorList>
    </citation>
    <scope>NUCLEOTIDE SEQUENCE</scope>
    <source>
        <strain evidence="9">MPI-CAGE-CH-0230</strain>
    </source>
</reference>
<feature type="transmembrane region" description="Helical" evidence="7">
    <location>
        <begin position="108"/>
        <end position="136"/>
    </location>
</feature>
<keyword evidence="2 7" id="KW-0812">Transmembrane</keyword>
<keyword evidence="3 7" id="KW-1133">Transmembrane helix</keyword>
<dbReference type="PANTHER" id="PTHR33048">
    <property type="entry name" value="PTH11-LIKE INTEGRAL MEMBRANE PROTEIN (AFU_ORTHOLOGUE AFUA_5G11245)"/>
    <property type="match status" value="1"/>
</dbReference>